<reference evidence="1" key="1">
    <citation type="submission" date="2018-05" db="EMBL/GenBank/DDBJ databases">
        <authorList>
            <person name="Lanie J.A."/>
            <person name="Ng W.-L."/>
            <person name="Kazmierczak K.M."/>
            <person name="Andrzejewski T.M."/>
            <person name="Davidsen T.M."/>
            <person name="Wayne K.J."/>
            <person name="Tettelin H."/>
            <person name="Glass J.I."/>
            <person name="Rusch D."/>
            <person name="Podicherti R."/>
            <person name="Tsui H.-C.T."/>
            <person name="Winkler M.E."/>
        </authorList>
    </citation>
    <scope>NUCLEOTIDE SEQUENCE</scope>
</reference>
<organism evidence="1">
    <name type="scientific">marine metagenome</name>
    <dbReference type="NCBI Taxonomy" id="408172"/>
    <lineage>
        <taxon>unclassified sequences</taxon>
        <taxon>metagenomes</taxon>
        <taxon>ecological metagenomes</taxon>
    </lineage>
</organism>
<proteinExistence type="predicted"/>
<feature type="non-terminal residue" evidence="1">
    <location>
        <position position="45"/>
    </location>
</feature>
<gene>
    <name evidence="1" type="ORF">METZ01_LOCUS306875</name>
</gene>
<accession>A0A382N381</accession>
<protein>
    <submittedName>
        <fullName evidence="1">Uncharacterized protein</fullName>
    </submittedName>
</protein>
<sequence length="45" mass="5315">MPRLLIFHHFLLAAFAYCQNDLELTWGQEQSPFPNENVHQQFPDA</sequence>
<name>A0A382N381_9ZZZZ</name>
<dbReference type="EMBL" id="UINC01096818">
    <property type="protein sequence ID" value="SVC54021.1"/>
    <property type="molecule type" value="Genomic_DNA"/>
</dbReference>
<dbReference type="AlphaFoldDB" id="A0A382N381"/>
<evidence type="ECO:0000313" key="1">
    <source>
        <dbReference type="EMBL" id="SVC54021.1"/>
    </source>
</evidence>